<dbReference type="EMBL" id="JAGEMX010000023">
    <property type="protein sequence ID" value="MBO1834855.1"/>
    <property type="molecule type" value="Genomic_DNA"/>
</dbReference>
<keyword evidence="5" id="KW-1185">Reference proteome</keyword>
<evidence type="ECO:0000313" key="4">
    <source>
        <dbReference type="Proteomes" id="UP000611459"/>
    </source>
</evidence>
<gene>
    <name evidence="2" type="ORF">J4M89_36295</name>
    <name evidence="1" type="ORF">JIN94_27755</name>
    <name evidence="3" type="ORF">LXE91_23165</name>
</gene>
<evidence type="ECO:0000313" key="5">
    <source>
        <dbReference type="Proteomes" id="UP000664048"/>
    </source>
</evidence>
<dbReference type="GO" id="GO:0008168">
    <property type="term" value="F:methyltransferase activity"/>
    <property type="evidence" value="ECO:0007669"/>
    <property type="project" value="UniProtKB-KW"/>
</dbReference>
<dbReference type="Proteomes" id="UP000664048">
    <property type="component" value="Unassembled WGS sequence"/>
</dbReference>
<keyword evidence="1" id="KW-0489">Methyltransferase</keyword>
<evidence type="ECO:0000313" key="6">
    <source>
        <dbReference type="Proteomes" id="UP001220209"/>
    </source>
</evidence>
<dbReference type="Proteomes" id="UP001220209">
    <property type="component" value="Chromosome 2"/>
</dbReference>
<sequence length="261" mass="29485">MPPDASWPDCSGIRTGDRRACRAAIKRRADEMEHNAAQVFQKIHDEKGWHSQESVSGWGSELKNTAQIIRELPGLLGRYGVRSMLDAPCGDFNWMRHVNLDGIDYIGADIVQTLVTANQATWTSPSRRFVHLDLLRDPLPDADLILCRDCLFHFSHADVFRAFERFSATKARYLLTTTFIYRSYPRNANIATGQWTPINLEMAPFDLDPPLTLLVEGSNESVIYGPDIGTVPMSDRCLGLWSMDSVRERLRRPLPDLPGAQ</sequence>
<organism evidence="1 4">
    <name type="scientific">Burkholderia contaminans</name>
    <dbReference type="NCBI Taxonomy" id="488447"/>
    <lineage>
        <taxon>Bacteria</taxon>
        <taxon>Pseudomonadati</taxon>
        <taxon>Pseudomonadota</taxon>
        <taxon>Betaproteobacteria</taxon>
        <taxon>Burkholderiales</taxon>
        <taxon>Burkholderiaceae</taxon>
        <taxon>Burkholderia</taxon>
        <taxon>Burkholderia cepacia complex</taxon>
    </lineage>
</organism>
<name>A0AAP1YCH6_9BURK</name>
<dbReference type="GO" id="GO:0032259">
    <property type="term" value="P:methylation"/>
    <property type="evidence" value="ECO:0007669"/>
    <property type="project" value="UniProtKB-KW"/>
</dbReference>
<evidence type="ECO:0000313" key="2">
    <source>
        <dbReference type="EMBL" id="MBO1834855.1"/>
    </source>
</evidence>
<dbReference type="SUPFAM" id="SSF53335">
    <property type="entry name" value="S-adenosyl-L-methionine-dependent methyltransferases"/>
    <property type="match status" value="1"/>
</dbReference>
<dbReference type="GeneID" id="93188300"/>
<evidence type="ECO:0000313" key="1">
    <source>
        <dbReference type="EMBL" id="MBK1933688.1"/>
    </source>
</evidence>
<reference evidence="2 5" key="2">
    <citation type="submission" date="2021-03" db="EMBL/GenBank/DDBJ databases">
        <title>Clinical course, treatment and visual outcome of an outbreak of Burkholderia contaminans endophthalmitis following cataract surgery.</title>
        <authorList>
            <person name="Lind C."/>
            <person name="Olsen K."/>
            <person name="Angelsen N.K."/>
            <person name="Krefting E.A."/>
            <person name="Fossen K."/>
            <person name="Gravningen K."/>
            <person name="Depoorter E."/>
            <person name="Vandamme P."/>
            <person name="Bertelsen G."/>
        </authorList>
    </citation>
    <scope>NUCLEOTIDE SEQUENCE [LARGE SCALE GENOMIC DNA]</scope>
    <source>
        <strain evidence="2 5">51242556</strain>
    </source>
</reference>
<reference evidence="3 6" key="3">
    <citation type="submission" date="2021-12" db="EMBL/GenBank/DDBJ databases">
        <title>Genomic and phenotypic characterization of three Burkholderia contaminans isolates recovered from different sources.</title>
        <authorList>
            <person name="Lopez De Volder A."/>
            <person name="Fan Y."/>
            <person name="Nunvar J."/>
            <person name="Herrera T."/>
            <person name="Timp W."/>
            <person name="Degrossi J."/>
        </authorList>
    </citation>
    <scope>NUCLEOTIDE SEQUENCE [LARGE SCALE GENOMIC DNA]</scope>
    <source>
        <strain evidence="3 6">LMG 23361</strain>
    </source>
</reference>
<accession>A0AAP1YCH6</accession>
<dbReference type="AlphaFoldDB" id="A0AAP1YCH6"/>
<dbReference type="Gene3D" id="3.40.50.150">
    <property type="entry name" value="Vaccinia Virus protein VP39"/>
    <property type="match status" value="1"/>
</dbReference>
<protein>
    <submittedName>
        <fullName evidence="1">Class I SAM-dependent methyltransferase</fullName>
    </submittedName>
</protein>
<dbReference type="InterPro" id="IPR029063">
    <property type="entry name" value="SAM-dependent_MTases_sf"/>
</dbReference>
<evidence type="ECO:0000313" key="3">
    <source>
        <dbReference type="EMBL" id="WFN21572.1"/>
    </source>
</evidence>
<dbReference type="RefSeq" id="WP_157644947.1">
    <property type="nucleotide sequence ID" value="NZ_AP018357.1"/>
</dbReference>
<reference evidence="1" key="1">
    <citation type="submission" date="2021-01" db="EMBL/GenBank/DDBJ databases">
        <title>Outbreak of Burkholderia contaminns endophthalmitis traced to a clinical ventilation system.</title>
        <authorList>
            <person name="Lipuma J."/>
            <person name="Spilker T."/>
            <person name="Kratholm J."/>
        </authorList>
    </citation>
    <scope>NUCLEOTIDE SEQUENCE</scope>
    <source>
        <strain evidence="1">HI4954</strain>
    </source>
</reference>
<keyword evidence="1" id="KW-0808">Transferase</keyword>
<proteinExistence type="predicted"/>
<dbReference type="EMBL" id="CP090641">
    <property type="protein sequence ID" value="WFN21572.1"/>
    <property type="molecule type" value="Genomic_DNA"/>
</dbReference>
<dbReference type="EMBL" id="JAENIB010000015">
    <property type="protein sequence ID" value="MBK1933688.1"/>
    <property type="molecule type" value="Genomic_DNA"/>
</dbReference>
<dbReference type="Proteomes" id="UP000611459">
    <property type="component" value="Unassembled WGS sequence"/>
</dbReference>